<dbReference type="AlphaFoldDB" id="A0AAV2SDZ6"/>
<organism evidence="2 3">
    <name type="scientific">Meganyctiphanes norvegica</name>
    <name type="common">Northern krill</name>
    <name type="synonym">Thysanopoda norvegica</name>
    <dbReference type="NCBI Taxonomy" id="48144"/>
    <lineage>
        <taxon>Eukaryota</taxon>
        <taxon>Metazoa</taxon>
        <taxon>Ecdysozoa</taxon>
        <taxon>Arthropoda</taxon>
        <taxon>Crustacea</taxon>
        <taxon>Multicrustacea</taxon>
        <taxon>Malacostraca</taxon>
        <taxon>Eumalacostraca</taxon>
        <taxon>Eucarida</taxon>
        <taxon>Euphausiacea</taxon>
        <taxon>Euphausiidae</taxon>
        <taxon>Meganyctiphanes</taxon>
    </lineage>
</organism>
<feature type="region of interest" description="Disordered" evidence="1">
    <location>
        <begin position="1"/>
        <end position="28"/>
    </location>
</feature>
<reference evidence="2 3" key="1">
    <citation type="submission" date="2024-05" db="EMBL/GenBank/DDBJ databases">
        <authorList>
            <person name="Wallberg A."/>
        </authorList>
    </citation>
    <scope>NUCLEOTIDE SEQUENCE [LARGE SCALE GENOMIC DNA]</scope>
</reference>
<comment type="caution">
    <text evidence="2">The sequence shown here is derived from an EMBL/GenBank/DDBJ whole genome shotgun (WGS) entry which is preliminary data.</text>
</comment>
<dbReference type="Proteomes" id="UP001497623">
    <property type="component" value="Unassembled WGS sequence"/>
</dbReference>
<protein>
    <submittedName>
        <fullName evidence="2">Uncharacterized protein</fullName>
    </submittedName>
</protein>
<feature type="compositionally biased region" description="Low complexity" evidence="1">
    <location>
        <begin position="16"/>
        <end position="25"/>
    </location>
</feature>
<gene>
    <name evidence="2" type="ORF">MNOR_LOCUS35371</name>
</gene>
<evidence type="ECO:0000313" key="3">
    <source>
        <dbReference type="Proteomes" id="UP001497623"/>
    </source>
</evidence>
<keyword evidence="3" id="KW-1185">Reference proteome</keyword>
<evidence type="ECO:0000256" key="1">
    <source>
        <dbReference type="SAM" id="MobiDB-lite"/>
    </source>
</evidence>
<accession>A0AAV2SDZ6</accession>
<dbReference type="EMBL" id="CAXKWB010058653">
    <property type="protein sequence ID" value="CAL4180972.1"/>
    <property type="molecule type" value="Genomic_DNA"/>
</dbReference>
<evidence type="ECO:0000313" key="2">
    <source>
        <dbReference type="EMBL" id="CAL4180972.1"/>
    </source>
</evidence>
<proteinExistence type="predicted"/>
<feature type="compositionally biased region" description="Polar residues" evidence="1">
    <location>
        <begin position="1"/>
        <end position="15"/>
    </location>
</feature>
<sequence>MSSGIFSNINSSTGFSSQNSRSSMSNTAPKEWQVERDCRVRGCKVRLYRRYCGAVFAYHWALTFEWDDGYKATFEAMDEDGTLTARWKQGEVEEMSDDGEEYKWIIWSGFLGICWDPNFTAINCSPKEVNSKARSLRLGDMKYNALSINCHEWAKALALRFGVKLPPGIAGVTRHIFKGSAPTCTFDSFDDEDSMEEAVDSGYLSGFRGYVGRRIGDMITNN</sequence>
<name>A0AAV2SDZ6_MEGNR</name>